<feature type="chain" id="PRO_5040240550" description="C-type lectin domain-containing protein" evidence="1">
    <location>
        <begin position="21"/>
        <end position="503"/>
    </location>
</feature>
<dbReference type="Proteomes" id="UP001152747">
    <property type="component" value="Unassembled WGS sequence"/>
</dbReference>
<evidence type="ECO:0000256" key="1">
    <source>
        <dbReference type="SAM" id="SignalP"/>
    </source>
</evidence>
<feature type="signal peptide" evidence="1">
    <location>
        <begin position="1"/>
        <end position="20"/>
    </location>
</feature>
<organism evidence="2 3">
    <name type="scientific">Caenorhabditis angaria</name>
    <dbReference type="NCBI Taxonomy" id="860376"/>
    <lineage>
        <taxon>Eukaryota</taxon>
        <taxon>Metazoa</taxon>
        <taxon>Ecdysozoa</taxon>
        <taxon>Nematoda</taxon>
        <taxon>Chromadorea</taxon>
        <taxon>Rhabditida</taxon>
        <taxon>Rhabditina</taxon>
        <taxon>Rhabditomorpha</taxon>
        <taxon>Rhabditoidea</taxon>
        <taxon>Rhabditidae</taxon>
        <taxon>Peloderinae</taxon>
        <taxon>Caenorhabditis</taxon>
    </lineage>
</organism>
<evidence type="ECO:0008006" key="4">
    <source>
        <dbReference type="Google" id="ProtNLM"/>
    </source>
</evidence>
<gene>
    <name evidence="2" type="ORF">CAMP_LOCUS2680</name>
</gene>
<evidence type="ECO:0000313" key="3">
    <source>
        <dbReference type="Proteomes" id="UP001152747"/>
    </source>
</evidence>
<accession>A0A9P1I892</accession>
<reference evidence="2" key="1">
    <citation type="submission" date="2022-11" db="EMBL/GenBank/DDBJ databases">
        <authorList>
            <person name="Kikuchi T."/>
        </authorList>
    </citation>
    <scope>NUCLEOTIDE SEQUENCE</scope>
    <source>
        <strain evidence="2">PS1010</strain>
    </source>
</reference>
<evidence type="ECO:0000313" key="2">
    <source>
        <dbReference type="EMBL" id="CAI5440043.1"/>
    </source>
</evidence>
<proteinExistence type="predicted"/>
<sequence length="503" mass="57744">MDFFIKNLVIFVLVFTKCSIQQIQDQSFQKFCSRFNQAIVTQTIETDDSGVPIPNPVGDRCTIEMDFPATDTDQAKMYCERWGLFALAEWKAVENRVSCTYENVYECSNNYQQIRGMCYRPFYDLNTYEEAEKTCEDSVSGAKIVQISKHLGELFEFAFGDDLSMYFVQPDKTLELSSMFVGQNSTEAEDQNKNYVILFNYGIHYDVGPNTIIKLDKTVKAFAMCMYKPPETILSFGINAKKLAELYHPTQLVGAMAVWRSASHYTPALIPGYPYSHKDVCEASMKAILGTSDGTFLNLKPANTKRLSPENYRRQIYFVNKKVIGISCENQANLRDSDYDANWHRELNPVRYSFVYFPEKKSNSLSFEALPLAIHSPMLCGLHYEKDVNRQPQMCKNYWTPYHPNMEMENIKDIMMLLHFALSKKGDLSRWESYSEYIFVRSLRTGSCGGSCDAWVKCYDVNGCRTYQSKDGARPDLQGSSMNWLSADYGQSVICEQPAYQTY</sequence>
<protein>
    <recommendedName>
        <fullName evidence="4">C-type lectin domain-containing protein</fullName>
    </recommendedName>
</protein>
<name>A0A9P1I892_9PELO</name>
<dbReference type="OrthoDB" id="5858677at2759"/>
<dbReference type="SUPFAM" id="SSF56436">
    <property type="entry name" value="C-type lectin-like"/>
    <property type="match status" value="1"/>
</dbReference>
<dbReference type="EMBL" id="CANHGI010000001">
    <property type="protein sequence ID" value="CAI5440043.1"/>
    <property type="molecule type" value="Genomic_DNA"/>
</dbReference>
<dbReference type="AlphaFoldDB" id="A0A9P1I892"/>
<comment type="caution">
    <text evidence="2">The sequence shown here is derived from an EMBL/GenBank/DDBJ whole genome shotgun (WGS) entry which is preliminary data.</text>
</comment>
<keyword evidence="3" id="KW-1185">Reference proteome</keyword>
<dbReference type="PANTHER" id="PTHR47753">
    <property type="entry name" value="C-TYPE LECTIN-RELATED"/>
    <property type="match status" value="1"/>
</dbReference>
<dbReference type="PANTHER" id="PTHR47753:SF4">
    <property type="entry name" value="C-TYPE LECTIN DOMAIN-CONTAINING PROTEIN"/>
    <property type="match status" value="1"/>
</dbReference>
<keyword evidence="1" id="KW-0732">Signal</keyword>
<dbReference type="InterPro" id="IPR016187">
    <property type="entry name" value="CTDL_fold"/>
</dbReference>